<sequence>MSELLIKGAPGESIGKAQWFEHCADYVKPTQASLVLLLLDGHFSHTMNIELPGNPNVAASLQQTIEACDIAELLGKAYRKCQTGDITTTGFSVGGLYSFNRYISTKADYLTAFDESSGDVSALVVPNQQEQHPN</sequence>
<proteinExistence type="predicted"/>
<gene>
    <name evidence="1" type="ORF">ILUMI_11663</name>
</gene>
<keyword evidence="2" id="KW-1185">Reference proteome</keyword>
<reference evidence="1" key="1">
    <citation type="submission" date="2019-08" db="EMBL/GenBank/DDBJ databases">
        <title>The genome of the North American firefly Photinus pyralis.</title>
        <authorList>
            <consortium name="Photinus pyralis genome working group"/>
            <person name="Fallon T.R."/>
            <person name="Sander Lower S.E."/>
            <person name="Weng J.-K."/>
        </authorList>
    </citation>
    <scope>NUCLEOTIDE SEQUENCE</scope>
    <source>
        <strain evidence="1">TRF0915ILg1</strain>
        <tissue evidence="1">Whole body</tissue>
    </source>
</reference>
<dbReference type="AlphaFoldDB" id="A0A8K0D1Q6"/>
<name>A0A8K0D1Q6_IGNLU</name>
<organism evidence="1 2">
    <name type="scientific">Ignelater luminosus</name>
    <name type="common">Cucubano</name>
    <name type="synonym">Pyrophorus luminosus</name>
    <dbReference type="NCBI Taxonomy" id="2038154"/>
    <lineage>
        <taxon>Eukaryota</taxon>
        <taxon>Metazoa</taxon>
        <taxon>Ecdysozoa</taxon>
        <taxon>Arthropoda</taxon>
        <taxon>Hexapoda</taxon>
        <taxon>Insecta</taxon>
        <taxon>Pterygota</taxon>
        <taxon>Neoptera</taxon>
        <taxon>Endopterygota</taxon>
        <taxon>Coleoptera</taxon>
        <taxon>Polyphaga</taxon>
        <taxon>Elateriformia</taxon>
        <taxon>Elateroidea</taxon>
        <taxon>Elateridae</taxon>
        <taxon>Agrypninae</taxon>
        <taxon>Pyrophorini</taxon>
        <taxon>Ignelater</taxon>
    </lineage>
</organism>
<dbReference type="EMBL" id="VTPC01006945">
    <property type="protein sequence ID" value="KAF2894502.1"/>
    <property type="molecule type" value="Genomic_DNA"/>
</dbReference>
<accession>A0A8K0D1Q6</accession>
<dbReference type="OrthoDB" id="6781371at2759"/>
<protein>
    <submittedName>
        <fullName evidence="1">Uncharacterized protein</fullName>
    </submittedName>
</protein>
<evidence type="ECO:0000313" key="2">
    <source>
        <dbReference type="Proteomes" id="UP000801492"/>
    </source>
</evidence>
<comment type="caution">
    <text evidence="1">The sequence shown here is derived from an EMBL/GenBank/DDBJ whole genome shotgun (WGS) entry which is preliminary data.</text>
</comment>
<dbReference type="Proteomes" id="UP000801492">
    <property type="component" value="Unassembled WGS sequence"/>
</dbReference>
<evidence type="ECO:0000313" key="1">
    <source>
        <dbReference type="EMBL" id="KAF2894502.1"/>
    </source>
</evidence>